<evidence type="ECO:0000256" key="1">
    <source>
        <dbReference type="ARBA" id="ARBA00009437"/>
    </source>
</evidence>
<evidence type="ECO:0000256" key="2">
    <source>
        <dbReference type="ARBA" id="ARBA00023015"/>
    </source>
</evidence>
<dbReference type="RefSeq" id="WP_136693523.1">
    <property type="nucleotide sequence ID" value="NZ_SSHH01000002.1"/>
</dbReference>
<dbReference type="InterPro" id="IPR036388">
    <property type="entry name" value="WH-like_DNA-bd_sf"/>
</dbReference>
<keyword evidence="7" id="KW-1185">Reference proteome</keyword>
<dbReference type="PRINTS" id="PR00039">
    <property type="entry name" value="HTHLYSR"/>
</dbReference>
<accession>A0A4V4U956</accession>
<sequence length="323" mass="36595">MPNLPFTLRQLEVFTSLSATRSFRRTAELMGISQASVSNQIKTLEEQLGVSLFDRKPGRRPTLRSEGLAFLDDVREFNRSAEALASHRVADPSEGGRVQRYRVLVGQGMFDAYVRRKLDSFFAQNPNVELEFEAQLPFGQLIRAVESGSFDFALINQRADFPVHEEFRELAMVRGGVYGHRKYAAGRTLPLTPDELNMLPFILPKATSRQEREVMRNYELHGIRPRNVIGHTQYYDVMAAMLERGLGVASFSEAILPPSMREEVIQLVSLEDWRLLFFRKDHGIDARYDIVADFLVNSVLDDPNYPAISRPPAPARSHAPAGK</sequence>
<protein>
    <submittedName>
        <fullName evidence="6">LysR family transcriptional regulator</fullName>
    </submittedName>
</protein>
<dbReference type="InterPro" id="IPR036390">
    <property type="entry name" value="WH_DNA-bd_sf"/>
</dbReference>
<keyword evidence="4" id="KW-0804">Transcription</keyword>
<dbReference type="GO" id="GO:0003700">
    <property type="term" value="F:DNA-binding transcription factor activity"/>
    <property type="evidence" value="ECO:0007669"/>
    <property type="project" value="InterPro"/>
</dbReference>
<reference evidence="6 7" key="1">
    <citation type="submission" date="2019-04" db="EMBL/GenBank/DDBJ databases">
        <title>Altererythrobacter aquimixticola sp. nov., isolated from sediment of junction between the ocean and a freshwater spring.</title>
        <authorList>
            <person name="Yoon J.-H."/>
        </authorList>
    </citation>
    <scope>NUCLEOTIDE SEQUENCE [LARGE SCALE GENOMIC DNA]</scope>
    <source>
        <strain evidence="6 7">SSKS-13</strain>
    </source>
</reference>
<dbReference type="EMBL" id="SSHH01000002">
    <property type="protein sequence ID" value="TIX50503.1"/>
    <property type="molecule type" value="Genomic_DNA"/>
</dbReference>
<dbReference type="SUPFAM" id="SSF53850">
    <property type="entry name" value="Periplasmic binding protein-like II"/>
    <property type="match status" value="1"/>
</dbReference>
<dbReference type="GO" id="GO:0005829">
    <property type="term" value="C:cytosol"/>
    <property type="evidence" value="ECO:0007669"/>
    <property type="project" value="TreeGrafter"/>
</dbReference>
<dbReference type="Gene3D" id="3.40.190.10">
    <property type="entry name" value="Periplasmic binding protein-like II"/>
    <property type="match status" value="2"/>
</dbReference>
<dbReference type="Pfam" id="PF03466">
    <property type="entry name" value="LysR_substrate"/>
    <property type="match status" value="1"/>
</dbReference>
<dbReference type="PROSITE" id="PS50931">
    <property type="entry name" value="HTH_LYSR"/>
    <property type="match status" value="1"/>
</dbReference>
<evidence type="ECO:0000313" key="7">
    <source>
        <dbReference type="Proteomes" id="UP000309389"/>
    </source>
</evidence>
<evidence type="ECO:0000256" key="4">
    <source>
        <dbReference type="ARBA" id="ARBA00023163"/>
    </source>
</evidence>
<dbReference type="GO" id="GO:0003677">
    <property type="term" value="F:DNA binding"/>
    <property type="evidence" value="ECO:0007669"/>
    <property type="project" value="UniProtKB-KW"/>
</dbReference>
<name>A0A4V4U956_9SPHN</name>
<dbReference type="InterPro" id="IPR000847">
    <property type="entry name" value="LysR_HTH_N"/>
</dbReference>
<proteinExistence type="inferred from homology"/>
<comment type="similarity">
    <text evidence="1">Belongs to the LysR transcriptional regulatory family.</text>
</comment>
<dbReference type="SUPFAM" id="SSF46785">
    <property type="entry name" value="Winged helix' DNA-binding domain"/>
    <property type="match status" value="1"/>
</dbReference>
<gene>
    <name evidence="6" type="ORF">E5222_09545</name>
</gene>
<comment type="caution">
    <text evidence="6">The sequence shown here is derived from an EMBL/GenBank/DDBJ whole genome shotgun (WGS) entry which is preliminary data.</text>
</comment>
<dbReference type="PANTHER" id="PTHR30419">
    <property type="entry name" value="HTH-TYPE TRANSCRIPTIONAL REGULATOR YBHD"/>
    <property type="match status" value="1"/>
</dbReference>
<keyword evidence="2" id="KW-0805">Transcription regulation</keyword>
<dbReference type="AlphaFoldDB" id="A0A4V4U956"/>
<dbReference type="OrthoDB" id="7216893at2"/>
<dbReference type="InterPro" id="IPR050950">
    <property type="entry name" value="HTH-type_LysR_regulators"/>
</dbReference>
<dbReference type="Gene3D" id="1.10.10.10">
    <property type="entry name" value="Winged helix-like DNA-binding domain superfamily/Winged helix DNA-binding domain"/>
    <property type="match status" value="1"/>
</dbReference>
<dbReference type="PANTHER" id="PTHR30419:SF8">
    <property type="entry name" value="NITROGEN ASSIMILATION TRANSCRIPTIONAL ACTIVATOR-RELATED"/>
    <property type="match status" value="1"/>
</dbReference>
<evidence type="ECO:0000259" key="5">
    <source>
        <dbReference type="PROSITE" id="PS50931"/>
    </source>
</evidence>
<keyword evidence="3" id="KW-0238">DNA-binding</keyword>
<dbReference type="Proteomes" id="UP000309389">
    <property type="component" value="Unassembled WGS sequence"/>
</dbReference>
<evidence type="ECO:0000313" key="6">
    <source>
        <dbReference type="EMBL" id="TIX50503.1"/>
    </source>
</evidence>
<dbReference type="CDD" id="cd05466">
    <property type="entry name" value="PBP2_LTTR_substrate"/>
    <property type="match status" value="1"/>
</dbReference>
<dbReference type="InterPro" id="IPR005119">
    <property type="entry name" value="LysR_subst-bd"/>
</dbReference>
<dbReference type="Pfam" id="PF00126">
    <property type="entry name" value="HTH_1"/>
    <property type="match status" value="1"/>
</dbReference>
<evidence type="ECO:0000256" key="3">
    <source>
        <dbReference type="ARBA" id="ARBA00023125"/>
    </source>
</evidence>
<feature type="domain" description="HTH lysR-type" evidence="5">
    <location>
        <begin position="6"/>
        <end position="62"/>
    </location>
</feature>
<organism evidence="6 7">
    <name type="scientific">Alteraurantiacibacter aquimixticola</name>
    <dbReference type="NCBI Taxonomy" id="2489173"/>
    <lineage>
        <taxon>Bacteria</taxon>
        <taxon>Pseudomonadati</taxon>
        <taxon>Pseudomonadota</taxon>
        <taxon>Alphaproteobacteria</taxon>
        <taxon>Sphingomonadales</taxon>
        <taxon>Erythrobacteraceae</taxon>
        <taxon>Alteraurantiacibacter</taxon>
    </lineage>
</organism>